<sequence length="499" mass="54328">MQNLLTASQIREVDAYTIINEPVSSIDLMERAAEAFVNKFVSLYTDRPSVIICCGTGNNGGDGLAIARLLFERGYTNIAVWIVRYNNKKTDDFEVNYKRLLTYSIQIQELFPAEQLPSITADVVIDALFGSGLNKPLIDPWRSLVRYINKEAKVVVSVDIPTGMPAEGNMETFENVIIAQDVITFQAPKISFLFPESGKFLKRFHVVDIGLHQGFMASLDTEFCSIMNDDIRSRLKVRENFSHKGTYGHACILAGNEHTMGAALLSAEACLYTGAGLTTVCIPSSGLSALNTRLPEVMALDRSKLSELGTGKYKSLGIGPGLGTGEEIRGCLSELLADDLPPLVLDADALNVVAANKNLLTLLKAETILTPHMKEFDRLFGHSDHWWDRVIKARTEASRRKLIIVLKNRYTFVALPDGKIWVNFTGNPAMASGGMGDVLTGILVALLAQGYKAADAAILGVFIHGKAGDLLAAEGMGVIPASCLIKKIPNVIEDFSSSI</sequence>
<evidence type="ECO:0000256" key="10">
    <source>
        <dbReference type="ARBA" id="ARBA00023027"/>
    </source>
</evidence>
<comment type="catalytic activity">
    <reaction evidence="2 18 19">
        <text>(6R)-NADPHX = (6S)-NADPHX</text>
        <dbReference type="Rhea" id="RHEA:32227"/>
        <dbReference type="ChEBI" id="CHEBI:64076"/>
        <dbReference type="ChEBI" id="CHEBI:64077"/>
        <dbReference type="EC" id="5.1.99.6"/>
    </reaction>
</comment>
<comment type="similarity">
    <text evidence="4 19">In the C-terminal section; belongs to the NnrD/CARKD family.</text>
</comment>
<keyword evidence="8 17" id="KW-0521">NADP</keyword>
<feature type="binding site" evidence="18">
    <location>
        <position position="59"/>
    </location>
    <ligand>
        <name>K(+)</name>
        <dbReference type="ChEBI" id="CHEBI:29103"/>
    </ligand>
</feature>
<dbReference type="HOGENOM" id="CLU_024853_4_1_10"/>
<dbReference type="InterPro" id="IPR004443">
    <property type="entry name" value="YjeF_N_dom"/>
</dbReference>
<dbReference type="NCBIfam" id="TIGR00197">
    <property type="entry name" value="yjeF_nterm"/>
    <property type="match status" value="1"/>
</dbReference>
<dbReference type="HAMAP" id="MF_01966">
    <property type="entry name" value="NADHX_epimerase"/>
    <property type="match status" value="1"/>
</dbReference>
<comment type="function">
    <text evidence="18">Catalyzes the epimerization of the S- and R-forms of NAD(P)HX, a damaged form of NAD(P)H that is a result of enzymatic or heat-dependent hydration. This is a prerequisite for the S-specific NAD(P)H-hydrate dehydratase to allow the repair of both epimers of NAD(P)HX.</text>
</comment>
<dbReference type="InterPro" id="IPR000631">
    <property type="entry name" value="CARKD"/>
</dbReference>
<dbReference type="Gene3D" id="3.40.1190.20">
    <property type="match status" value="1"/>
</dbReference>
<evidence type="ECO:0000256" key="15">
    <source>
        <dbReference type="ARBA" id="ARBA00048238"/>
    </source>
</evidence>
<comment type="catalytic activity">
    <reaction evidence="15 17 19">
        <text>(6S)-NADHX + ADP = AMP + phosphate + NADH + H(+)</text>
        <dbReference type="Rhea" id="RHEA:32223"/>
        <dbReference type="ChEBI" id="CHEBI:15378"/>
        <dbReference type="ChEBI" id="CHEBI:43474"/>
        <dbReference type="ChEBI" id="CHEBI:57945"/>
        <dbReference type="ChEBI" id="CHEBI:64074"/>
        <dbReference type="ChEBI" id="CHEBI:456215"/>
        <dbReference type="ChEBI" id="CHEBI:456216"/>
        <dbReference type="EC" id="4.2.1.136"/>
    </reaction>
</comment>
<feature type="binding site" evidence="18">
    <location>
        <begin position="58"/>
        <end position="62"/>
    </location>
    <ligand>
        <name>(6S)-NADPHX</name>
        <dbReference type="ChEBI" id="CHEBI:64076"/>
    </ligand>
</feature>
<feature type="binding site" evidence="17">
    <location>
        <position position="372"/>
    </location>
    <ligand>
        <name>(6S)-NADPHX</name>
        <dbReference type="ChEBI" id="CHEBI:64076"/>
    </ligand>
</feature>
<comment type="similarity">
    <text evidence="17">Belongs to the NnrD/CARKD family.</text>
</comment>
<feature type="domain" description="YjeF N-terminal" evidence="21">
    <location>
        <begin position="10"/>
        <end position="217"/>
    </location>
</feature>
<feature type="domain" description="YjeF C-terminal" evidence="20">
    <location>
        <begin position="227"/>
        <end position="495"/>
    </location>
</feature>
<dbReference type="InterPro" id="IPR036652">
    <property type="entry name" value="YjeF_N_dom_sf"/>
</dbReference>
<protein>
    <recommendedName>
        <fullName evidence="19">Bifunctional NAD(P)H-hydrate repair enzyme</fullName>
    </recommendedName>
    <alternativeName>
        <fullName evidence="19">Nicotinamide nucleotide repair protein</fullName>
    </alternativeName>
    <domain>
        <recommendedName>
            <fullName evidence="19">ADP-dependent (S)-NAD(P)H-hydrate dehydratase</fullName>
            <ecNumber evidence="19">4.2.1.136</ecNumber>
        </recommendedName>
        <alternativeName>
            <fullName evidence="19">ADP-dependent NAD(P)HX dehydratase</fullName>
        </alternativeName>
    </domain>
    <domain>
        <recommendedName>
            <fullName evidence="19">NAD(P)H-hydrate epimerase</fullName>
            <ecNumber evidence="19">5.1.99.6</ecNumber>
        </recommendedName>
    </domain>
</protein>
<dbReference type="EC" id="5.1.99.6" evidence="19"/>
<dbReference type="PIRSF" id="PIRSF017184">
    <property type="entry name" value="Nnr"/>
    <property type="match status" value="1"/>
</dbReference>
<dbReference type="GO" id="GO:0110051">
    <property type="term" value="P:metabolite repair"/>
    <property type="evidence" value="ECO:0007669"/>
    <property type="project" value="TreeGrafter"/>
</dbReference>
<dbReference type="InterPro" id="IPR029056">
    <property type="entry name" value="Ribokinase-like"/>
</dbReference>
<reference evidence="22" key="1">
    <citation type="submission" date="2011-03" db="EMBL/GenBank/DDBJ databases">
        <title>Complete sequence of Sphingobacterium sp. 21.</title>
        <authorList>
            <consortium name="US DOE Joint Genome Institute"/>
            <person name="Lucas S."/>
            <person name="Copeland A."/>
            <person name="Lapidus A."/>
            <person name="Cheng J.-F."/>
            <person name="Goodwin L."/>
            <person name="Pitluck S."/>
            <person name="Davenport K."/>
            <person name="Detter J.C."/>
            <person name="Han C."/>
            <person name="Tapia R."/>
            <person name="Land M."/>
            <person name="Hauser L."/>
            <person name="Kyrpides N."/>
            <person name="Ivanova N."/>
            <person name="Ovchinnikova G."/>
            <person name="Pagani I."/>
            <person name="Siebers A.K."/>
            <person name="Allgaier M."/>
            <person name="Thelen M.P."/>
            <person name="Hugenholtz P."/>
            <person name="Woyke T."/>
        </authorList>
    </citation>
    <scope>NUCLEOTIDE SEQUENCE</scope>
    <source>
        <strain evidence="22">21</strain>
    </source>
</reference>
<dbReference type="SUPFAM" id="SSF64153">
    <property type="entry name" value="YjeF N-terminal domain-like"/>
    <property type="match status" value="1"/>
</dbReference>
<dbReference type="EC" id="4.2.1.136" evidence="19"/>
<dbReference type="EMBL" id="CP002584">
    <property type="protein sequence ID" value="ADZ81753.1"/>
    <property type="molecule type" value="Genomic_DNA"/>
</dbReference>
<keyword evidence="9 18" id="KW-0630">Potassium</keyword>
<evidence type="ECO:0000259" key="21">
    <source>
        <dbReference type="PROSITE" id="PS51385"/>
    </source>
</evidence>
<dbReference type="CDD" id="cd01171">
    <property type="entry name" value="YXKO-related"/>
    <property type="match status" value="1"/>
</dbReference>
<accession>F4C7U2</accession>
<dbReference type="AlphaFoldDB" id="F4C7U2"/>
<feature type="binding site" evidence="17">
    <location>
        <position position="321"/>
    </location>
    <ligand>
        <name>(6S)-NADPHX</name>
        <dbReference type="ChEBI" id="CHEBI:64076"/>
    </ligand>
</feature>
<dbReference type="PROSITE" id="PS01050">
    <property type="entry name" value="YJEF_C_2"/>
    <property type="match status" value="1"/>
</dbReference>
<dbReference type="InterPro" id="IPR030677">
    <property type="entry name" value="Nnr"/>
</dbReference>
<dbReference type="PATRIC" id="fig|743722.3.peg.5579"/>
<comment type="similarity">
    <text evidence="3 19">In the N-terminal section; belongs to the NnrE/AIBP family.</text>
</comment>
<comment type="cofactor">
    <cofactor evidence="18 19">
        <name>K(+)</name>
        <dbReference type="ChEBI" id="CHEBI:29103"/>
    </cofactor>
    <text evidence="18 19">Binds 1 potassium ion per subunit.</text>
</comment>
<dbReference type="SUPFAM" id="SSF53613">
    <property type="entry name" value="Ribokinase-like"/>
    <property type="match status" value="1"/>
</dbReference>
<organism evidence="22">
    <name type="scientific">Sphingobacterium sp. (strain 21)</name>
    <dbReference type="NCBI Taxonomy" id="743722"/>
    <lineage>
        <taxon>Bacteria</taxon>
        <taxon>Pseudomonadati</taxon>
        <taxon>Bacteroidota</taxon>
        <taxon>Sphingobacteriia</taxon>
        <taxon>Sphingobacteriales</taxon>
        <taxon>Sphingobacteriaceae</taxon>
        <taxon>Sphingobacterium</taxon>
    </lineage>
</organism>
<evidence type="ECO:0000259" key="20">
    <source>
        <dbReference type="PROSITE" id="PS51383"/>
    </source>
</evidence>
<dbReference type="Pfam" id="PF01256">
    <property type="entry name" value="Carb_kinase"/>
    <property type="match status" value="1"/>
</dbReference>
<dbReference type="GO" id="GO:0052855">
    <property type="term" value="F:ADP-dependent NAD(P)H-hydrate dehydratase activity"/>
    <property type="evidence" value="ECO:0007669"/>
    <property type="project" value="UniProtKB-UniRule"/>
</dbReference>
<evidence type="ECO:0000256" key="4">
    <source>
        <dbReference type="ARBA" id="ARBA00009524"/>
    </source>
</evidence>
<proteinExistence type="inferred from homology"/>
<dbReference type="GO" id="GO:0046496">
    <property type="term" value="P:nicotinamide nucleotide metabolic process"/>
    <property type="evidence" value="ECO:0007669"/>
    <property type="project" value="UniProtKB-UniRule"/>
</dbReference>
<feature type="binding site" evidence="18">
    <location>
        <position position="159"/>
    </location>
    <ligand>
        <name>(6S)-NADPHX</name>
        <dbReference type="ChEBI" id="CHEBI:64076"/>
    </ligand>
</feature>
<keyword evidence="6 17" id="KW-0547">Nucleotide-binding</keyword>
<dbReference type="eggNOG" id="COG0062">
    <property type="taxonomic scope" value="Bacteria"/>
</dbReference>
<feature type="binding site" evidence="17">
    <location>
        <begin position="407"/>
        <end position="411"/>
    </location>
    <ligand>
        <name>AMP</name>
        <dbReference type="ChEBI" id="CHEBI:456215"/>
    </ligand>
</feature>
<gene>
    <name evidence="17" type="primary">nnrD</name>
    <name evidence="18" type="synonym">nnrE</name>
    <name evidence="22" type="ordered locus">Sph21_5264</name>
</gene>
<dbReference type="OrthoDB" id="9806925at2"/>
<evidence type="ECO:0000313" key="22">
    <source>
        <dbReference type="EMBL" id="ADZ81753.1"/>
    </source>
</evidence>
<dbReference type="PROSITE" id="PS51385">
    <property type="entry name" value="YJEF_N"/>
    <property type="match status" value="1"/>
</dbReference>
<evidence type="ECO:0000256" key="2">
    <source>
        <dbReference type="ARBA" id="ARBA00000909"/>
    </source>
</evidence>
<dbReference type="Pfam" id="PF03853">
    <property type="entry name" value="YjeF_N"/>
    <property type="match status" value="1"/>
</dbReference>
<dbReference type="KEGG" id="shg:Sph21_5264"/>
<comment type="catalytic activity">
    <reaction evidence="1 18 19">
        <text>(6R)-NADHX = (6S)-NADHX</text>
        <dbReference type="Rhea" id="RHEA:32215"/>
        <dbReference type="ChEBI" id="CHEBI:64074"/>
        <dbReference type="ChEBI" id="CHEBI:64075"/>
        <dbReference type="EC" id="5.1.99.6"/>
    </reaction>
</comment>
<evidence type="ECO:0000256" key="13">
    <source>
        <dbReference type="ARBA" id="ARBA00023268"/>
    </source>
</evidence>
<evidence type="ECO:0000256" key="8">
    <source>
        <dbReference type="ARBA" id="ARBA00022857"/>
    </source>
</evidence>
<evidence type="ECO:0000256" key="19">
    <source>
        <dbReference type="PIRNR" id="PIRNR017184"/>
    </source>
</evidence>
<comment type="similarity">
    <text evidence="18">Belongs to the NnrE/AIBP family.</text>
</comment>
<evidence type="ECO:0000256" key="3">
    <source>
        <dbReference type="ARBA" id="ARBA00006001"/>
    </source>
</evidence>
<evidence type="ECO:0000256" key="14">
    <source>
        <dbReference type="ARBA" id="ARBA00025153"/>
    </source>
</evidence>
<feature type="binding site" evidence="18">
    <location>
        <begin position="130"/>
        <end position="136"/>
    </location>
    <ligand>
        <name>(6S)-NADPHX</name>
        <dbReference type="ChEBI" id="CHEBI:64076"/>
    </ligand>
</feature>
<dbReference type="GO" id="GO:0005524">
    <property type="term" value="F:ATP binding"/>
    <property type="evidence" value="ECO:0007669"/>
    <property type="project" value="UniProtKB-UniRule"/>
</dbReference>
<evidence type="ECO:0000256" key="7">
    <source>
        <dbReference type="ARBA" id="ARBA00022840"/>
    </source>
</evidence>
<keyword evidence="11 18" id="KW-0413">Isomerase</keyword>
<comment type="function">
    <text evidence="14 19">Bifunctional enzyme that catalyzes the epimerization of the S- and R-forms of NAD(P)HX and the dehydration of the S-form of NAD(P)HX at the expense of ADP, which is converted to AMP. This allows the repair of both epimers of NAD(P)HX, a damaged form of NAD(P)H that is a result of enzymatic or heat-dependent hydration.</text>
</comment>
<evidence type="ECO:0000256" key="17">
    <source>
        <dbReference type="HAMAP-Rule" id="MF_01965"/>
    </source>
</evidence>
<comment type="subunit">
    <text evidence="17">Homotetramer.</text>
</comment>
<keyword evidence="10 17" id="KW-0520">NAD</keyword>
<dbReference type="HAMAP" id="MF_01965">
    <property type="entry name" value="NADHX_dehydratase"/>
    <property type="match status" value="1"/>
</dbReference>
<feature type="binding site" evidence="18">
    <location>
        <position position="126"/>
    </location>
    <ligand>
        <name>K(+)</name>
        <dbReference type="ChEBI" id="CHEBI:29103"/>
    </ligand>
</feature>
<evidence type="ECO:0000256" key="5">
    <source>
        <dbReference type="ARBA" id="ARBA00022723"/>
    </source>
</evidence>
<evidence type="ECO:0000256" key="9">
    <source>
        <dbReference type="ARBA" id="ARBA00022958"/>
    </source>
</evidence>
<dbReference type="GO" id="GO:0052856">
    <property type="term" value="F:NAD(P)HX epimerase activity"/>
    <property type="evidence" value="ECO:0007669"/>
    <property type="project" value="UniProtKB-UniRule"/>
</dbReference>
<dbReference type="PANTHER" id="PTHR12592">
    <property type="entry name" value="ATP-DEPENDENT (S)-NAD(P)H-HYDRATE DEHYDRATASE FAMILY MEMBER"/>
    <property type="match status" value="1"/>
</dbReference>
<feature type="binding site" evidence="18">
    <location>
        <position position="162"/>
    </location>
    <ligand>
        <name>K(+)</name>
        <dbReference type="ChEBI" id="CHEBI:29103"/>
    </ligand>
</feature>
<dbReference type="GO" id="GO:0046872">
    <property type="term" value="F:metal ion binding"/>
    <property type="evidence" value="ECO:0007669"/>
    <property type="project" value="UniProtKB-UniRule"/>
</dbReference>
<feature type="binding site" evidence="17">
    <location>
        <position position="437"/>
    </location>
    <ligand>
        <name>(6S)-NADPHX</name>
        <dbReference type="ChEBI" id="CHEBI:64076"/>
    </ligand>
</feature>
<comment type="cofactor">
    <cofactor evidence="17">
        <name>Mg(2+)</name>
        <dbReference type="ChEBI" id="CHEBI:18420"/>
    </cofactor>
</comment>
<comment type="function">
    <text evidence="17">Catalyzes the dehydration of the S-form of NAD(P)HX at the expense of ADP, which is converted to AMP. Together with NAD(P)HX epimerase, which catalyzes the epimerization of the S- and R-forms, the enzyme allows the repair of both epimers of NAD(P)HX, a damaged form of NAD(P)H that is a result of enzymatic or heat-dependent hydration.</text>
</comment>
<keyword evidence="13" id="KW-0511">Multifunctional enzyme</keyword>
<evidence type="ECO:0000256" key="12">
    <source>
        <dbReference type="ARBA" id="ARBA00023239"/>
    </source>
</evidence>
<keyword evidence="7 17" id="KW-0067">ATP-binding</keyword>
<dbReference type="PROSITE" id="PS51383">
    <property type="entry name" value="YJEF_C_3"/>
    <property type="match status" value="1"/>
</dbReference>
<evidence type="ECO:0000256" key="18">
    <source>
        <dbReference type="HAMAP-Rule" id="MF_01966"/>
    </source>
</evidence>
<keyword evidence="12 17" id="KW-0456">Lyase</keyword>
<comment type="catalytic activity">
    <reaction evidence="16 17 19">
        <text>(6S)-NADPHX + ADP = AMP + phosphate + NADPH + H(+)</text>
        <dbReference type="Rhea" id="RHEA:32235"/>
        <dbReference type="ChEBI" id="CHEBI:15378"/>
        <dbReference type="ChEBI" id="CHEBI:43474"/>
        <dbReference type="ChEBI" id="CHEBI:57783"/>
        <dbReference type="ChEBI" id="CHEBI:64076"/>
        <dbReference type="ChEBI" id="CHEBI:456215"/>
        <dbReference type="ChEBI" id="CHEBI:456216"/>
        <dbReference type="EC" id="4.2.1.136"/>
    </reaction>
</comment>
<evidence type="ECO:0000256" key="6">
    <source>
        <dbReference type="ARBA" id="ARBA00022741"/>
    </source>
</evidence>
<keyword evidence="5 18" id="KW-0479">Metal-binding</keyword>
<evidence type="ECO:0000256" key="1">
    <source>
        <dbReference type="ARBA" id="ARBA00000013"/>
    </source>
</evidence>
<evidence type="ECO:0000256" key="11">
    <source>
        <dbReference type="ARBA" id="ARBA00023235"/>
    </source>
</evidence>
<dbReference type="eggNOG" id="COG0063">
    <property type="taxonomic scope" value="Bacteria"/>
</dbReference>
<feature type="binding site" evidence="17">
    <location>
        <position position="436"/>
    </location>
    <ligand>
        <name>AMP</name>
        <dbReference type="ChEBI" id="CHEBI:456215"/>
    </ligand>
</feature>
<dbReference type="PANTHER" id="PTHR12592:SF0">
    <property type="entry name" value="ATP-DEPENDENT (S)-NAD(P)H-HYDRATE DEHYDRATASE"/>
    <property type="match status" value="1"/>
</dbReference>
<evidence type="ECO:0000256" key="16">
    <source>
        <dbReference type="ARBA" id="ARBA00049209"/>
    </source>
</evidence>
<comment type="caution">
    <text evidence="18">Lacks conserved residue(s) required for the propagation of feature annotation.</text>
</comment>
<feature type="binding site" evidence="17">
    <location>
        <position position="262"/>
    </location>
    <ligand>
        <name>(6S)-NADPHX</name>
        <dbReference type="ChEBI" id="CHEBI:64076"/>
    </ligand>
</feature>
<dbReference type="InterPro" id="IPR017953">
    <property type="entry name" value="Carbohydrate_kinase_pred_CS"/>
</dbReference>
<dbReference type="Gene3D" id="3.40.50.10260">
    <property type="entry name" value="YjeF N-terminal domain"/>
    <property type="match status" value="1"/>
</dbReference>
<dbReference type="STRING" id="743722.Sph21_5264"/>
<name>F4C7U2_SPHS2</name>
<dbReference type="NCBIfam" id="TIGR00196">
    <property type="entry name" value="yjeF_cterm"/>
    <property type="match status" value="1"/>
</dbReference>